<organism evidence="3 4">
    <name type="scientific">Veillonella tobetsuensis</name>
    <dbReference type="NCBI Taxonomy" id="1110546"/>
    <lineage>
        <taxon>Bacteria</taxon>
        <taxon>Bacillati</taxon>
        <taxon>Bacillota</taxon>
        <taxon>Negativicutes</taxon>
        <taxon>Veillonellales</taxon>
        <taxon>Veillonellaceae</taxon>
        <taxon>Veillonella</taxon>
    </lineage>
</organism>
<evidence type="ECO:0000256" key="2">
    <source>
        <dbReference type="SAM" id="SignalP"/>
    </source>
</evidence>
<evidence type="ECO:0000256" key="1">
    <source>
        <dbReference type="SAM" id="MobiDB-lite"/>
    </source>
</evidence>
<dbReference type="AlphaFoldDB" id="A0A2S7ZQR6"/>
<feature type="compositionally biased region" description="Low complexity" evidence="1">
    <location>
        <begin position="54"/>
        <end position="67"/>
    </location>
</feature>
<evidence type="ECO:0008006" key="5">
    <source>
        <dbReference type="Google" id="ProtNLM"/>
    </source>
</evidence>
<comment type="caution">
    <text evidence="3">The sequence shown here is derived from an EMBL/GenBank/DDBJ whole genome shotgun (WGS) entry which is preliminary data.</text>
</comment>
<dbReference type="PANTHER" id="PTHR37841">
    <property type="entry name" value="GLR2918 PROTEIN"/>
    <property type="match status" value="1"/>
</dbReference>
<accession>A0A2S7ZQR6</accession>
<dbReference type="Pfam" id="PF14903">
    <property type="entry name" value="WG_beta_rep"/>
    <property type="match status" value="4"/>
</dbReference>
<keyword evidence="2" id="KW-0732">Signal</keyword>
<dbReference type="InterPro" id="IPR032774">
    <property type="entry name" value="WG_beta_rep"/>
</dbReference>
<dbReference type="Proteomes" id="UP000238877">
    <property type="component" value="Unassembled WGS sequence"/>
</dbReference>
<dbReference type="EMBL" id="PPDF01000007">
    <property type="protein sequence ID" value="PQL25612.1"/>
    <property type="molecule type" value="Genomic_DNA"/>
</dbReference>
<reference evidence="3 4" key="1">
    <citation type="submission" date="2018-01" db="EMBL/GenBank/DDBJ databases">
        <title>Draft genome sequences of clinical isolates and type strains of oral Veillonella including Veillonella infantum sp., nov.</title>
        <authorList>
            <person name="Mashima I."/>
            <person name="Liao Y.-C."/>
            <person name="Sabharwal A."/>
            <person name="Haase E.M."/>
            <person name="Nakazawa F."/>
            <person name="Scannapieco F.A."/>
        </authorList>
    </citation>
    <scope>NUCLEOTIDE SEQUENCE [LARGE SCALE GENOMIC DNA]</scope>
    <source>
        <strain evidence="3 4">Y6</strain>
    </source>
</reference>
<feature type="compositionally biased region" description="Polar residues" evidence="1">
    <location>
        <begin position="35"/>
        <end position="53"/>
    </location>
</feature>
<protein>
    <recommendedName>
        <fullName evidence="5">WG repeat-containing protein</fullName>
    </recommendedName>
</protein>
<evidence type="ECO:0000313" key="4">
    <source>
        <dbReference type="Proteomes" id="UP000238877"/>
    </source>
</evidence>
<dbReference type="STRING" id="1110546.GCA_001078375_01308"/>
<evidence type="ECO:0000313" key="3">
    <source>
        <dbReference type="EMBL" id="PQL25612.1"/>
    </source>
</evidence>
<feature type="signal peptide" evidence="2">
    <location>
        <begin position="1"/>
        <end position="23"/>
    </location>
</feature>
<gene>
    <name evidence="3" type="ORF">VTHSUH11_02465</name>
</gene>
<name>A0A2S7ZQR6_9FIRM</name>
<proteinExistence type="predicted"/>
<dbReference type="RefSeq" id="WP_105092531.1">
    <property type="nucleotide sequence ID" value="NZ_PPDF01000007.1"/>
</dbReference>
<feature type="region of interest" description="Disordered" evidence="1">
    <location>
        <begin position="32"/>
        <end position="67"/>
    </location>
</feature>
<dbReference type="PANTHER" id="PTHR37841:SF1">
    <property type="entry name" value="DUF3298 DOMAIN-CONTAINING PROTEIN"/>
    <property type="match status" value="1"/>
</dbReference>
<feature type="chain" id="PRO_5015525032" description="WG repeat-containing protein" evidence="2">
    <location>
        <begin position="24"/>
        <end position="537"/>
    </location>
</feature>
<sequence>MKLNKKSLLVACVLAAMSTSAFAASSTTSTSITTVTNHDTPTSTSTRVTREQQSVSTSTTNISTTEKVSTKSSGTTVSVGVGQLGDYVAVPIIGATQKLAPEAFKSLQANIDEATESNSAFIKMGQLAKVKQNGKWGLVGTNGQVLLDPQYKELDPSYAEDGTYFVKLKKTLEHIKVDGTVLSTGKDALDEQVKQIIDHHDETVNKNQNSLNHKETYASDSYTAVSVKGKWGFTDASGNTVIAPQFKEVYTKFSEDRAFVKDAKGKTVAIDGTGKTVFEAPSNDIDAYDDGLAEFRRHISKFNLGGLLSMAVGITLSNHGGIYYGDAWNPVYDGVKRGYINRDGKIVIDSKNDAVWPITAYGTLVKNQGLIGFVNREGNYIIQPGNYDLGEFSDINGLLVLINKDSKKAGVFDVDTGKQVIPFTYDSIRFVSLTNMVVVSGDTQQLIDMTTGNVILTTSKDMGINKFSGPYTWVHKTSSDYKLIDDTGKVLFSDNTITSAMPVKHGYAVAKSQGKWGIVNLRGEWVVQPQYEDIEIL</sequence>